<keyword evidence="3" id="KW-1133">Transmembrane helix</keyword>
<feature type="region of interest" description="Disordered" evidence="2">
    <location>
        <begin position="37"/>
        <end position="58"/>
    </location>
</feature>
<evidence type="ECO:0000256" key="2">
    <source>
        <dbReference type="SAM" id="MobiDB-lite"/>
    </source>
</evidence>
<dbReference type="Pfam" id="PF20155">
    <property type="entry name" value="TMP_3"/>
    <property type="match status" value="1"/>
</dbReference>
<accession>A0ABS8CQW9</accession>
<sequence>MTDIAVLGLRIKSEEALKAANDLGVLTVAAEKTEKATDRLAPASKKAGDGIKKVGDESRSTEGALHSLASRVGTVAGALVAMATAALSVGAYVKLADSWSDLRSQLGAAIGDMGSASGMMQRMVDIANASYSPLDQTVQVYARNVSVLRDLGKTADQAADFTESLNHMLVITATKGERAASVQNALSKAMAVGKLQADGLETVLANSTSVSEALANELGTTVSGLRDMASQGKITGQVIADAIIKPLEDVRSVAGEMDTTVSDGFMKIGNAMQALVGNFDQATGASKWFATQLDDLSKWITLLSQTDFAGWMEAAAGAATVLGQAILILAATRIPVAIAALVTFNYTSAATTAAMAIQATGARALGAAMALAGGPIGLLVAGAAALGVALYNTRSQIDAVRDSLNTMHDAQIDLDAAMETFYRERTQQALTSWQTMAEAQVGMVQASLEAAKQELANAEFYTNFFGISLWETDRMAEASAAIAQLEAGLDRAKASQEAAAVAAKDFAANTVVAANGVVMLTAEQEKAVLQAQAMEQSYRDRAALAQTEAQYGRDSAQYMAEQLSQERAIQHAKINSLDISNQQKTALRAQYDEMMRIEARTQGWKVELGKLPPPLQSAYDWLVKIRDAQPGEGWLSTAIGKAAALATELWDAVRAKGALSATAVDDAENPVVPGLSRGIRPQQPGVDSYGDWLGAGSSGGGGGGASDQFGGNLQSLIESLETEQATVDAWYESSKTILFDRRAEEILGIEAHNAAKVALEEEYQRRLREITDAERHTRFTEMSDMFSGLASIAAAGGNKMLKTQAVLSSAATMIAGYEAAMKAAAEAKTIPGRIAAYVKFVGMAAGAAAQISKIGGAGGGSAGGGGATAAPAAAAAPETPLRVSADAFDTNQLYTGEAVQKWFDAIQKEAGNRGIQWVPV</sequence>
<dbReference type="InterPro" id="IPR013491">
    <property type="entry name" value="Tape_meas_N"/>
</dbReference>
<evidence type="ECO:0000259" key="4">
    <source>
        <dbReference type="Pfam" id="PF20155"/>
    </source>
</evidence>
<evidence type="ECO:0000313" key="6">
    <source>
        <dbReference type="Proteomes" id="UP001198571"/>
    </source>
</evidence>
<feature type="domain" description="Tape measure protein N-terminal" evidence="4">
    <location>
        <begin position="91"/>
        <end position="281"/>
    </location>
</feature>
<dbReference type="EMBL" id="JACDXX010000020">
    <property type="protein sequence ID" value="MCB5411777.1"/>
    <property type="molecule type" value="Genomic_DNA"/>
</dbReference>
<proteinExistence type="predicted"/>
<keyword evidence="6" id="KW-1185">Reference proteome</keyword>
<reference evidence="5 6" key="1">
    <citation type="submission" date="2020-07" db="EMBL/GenBank/DDBJ databases">
        <title>Pseudogemmobacter sp. nov., isolated from poultry manure in Taiwan.</title>
        <authorList>
            <person name="Lin S.-Y."/>
            <person name="Tang Y.-S."/>
            <person name="Young C.-C."/>
        </authorList>
    </citation>
    <scope>NUCLEOTIDE SEQUENCE [LARGE SCALE GENOMIC DNA]</scope>
    <source>
        <strain evidence="5 6">CC-YST710</strain>
    </source>
</reference>
<gene>
    <name evidence="5" type="ORF">H0485_17425</name>
</gene>
<comment type="caution">
    <text evidence="5">The sequence shown here is derived from an EMBL/GenBank/DDBJ whole genome shotgun (WGS) entry which is preliminary data.</text>
</comment>
<dbReference type="NCBIfam" id="TIGR02675">
    <property type="entry name" value="tape_meas_nterm"/>
    <property type="match status" value="1"/>
</dbReference>
<evidence type="ECO:0000256" key="3">
    <source>
        <dbReference type="SAM" id="Phobius"/>
    </source>
</evidence>
<feature type="coiled-coil region" evidence="1">
    <location>
        <begin position="749"/>
        <end position="776"/>
    </location>
</feature>
<dbReference type="Proteomes" id="UP001198571">
    <property type="component" value="Unassembled WGS sequence"/>
</dbReference>
<evidence type="ECO:0000313" key="5">
    <source>
        <dbReference type="EMBL" id="MCB5411777.1"/>
    </source>
</evidence>
<keyword evidence="3" id="KW-0812">Transmembrane</keyword>
<feature type="compositionally biased region" description="Basic and acidic residues" evidence="2">
    <location>
        <begin position="46"/>
        <end position="58"/>
    </location>
</feature>
<protein>
    <submittedName>
        <fullName evidence="5">Tape measure protein</fullName>
    </submittedName>
</protein>
<dbReference type="RefSeq" id="WP_226937228.1">
    <property type="nucleotide sequence ID" value="NZ_JACDXX010000020.1"/>
</dbReference>
<keyword evidence="3" id="KW-0472">Membrane</keyword>
<name>A0ABS8CQW9_9RHOB</name>
<evidence type="ECO:0000256" key="1">
    <source>
        <dbReference type="SAM" id="Coils"/>
    </source>
</evidence>
<keyword evidence="1" id="KW-0175">Coiled coil</keyword>
<feature type="transmembrane region" description="Helical" evidence="3">
    <location>
        <begin position="364"/>
        <end position="391"/>
    </location>
</feature>
<organism evidence="5 6">
    <name type="scientific">Pseudogemmobacter faecipullorum</name>
    <dbReference type="NCBI Taxonomy" id="2755041"/>
    <lineage>
        <taxon>Bacteria</taxon>
        <taxon>Pseudomonadati</taxon>
        <taxon>Pseudomonadota</taxon>
        <taxon>Alphaproteobacteria</taxon>
        <taxon>Rhodobacterales</taxon>
        <taxon>Paracoccaceae</taxon>
        <taxon>Pseudogemmobacter</taxon>
    </lineage>
</organism>